<protein>
    <submittedName>
        <fullName evidence="1">Shikimate dehydrogenase</fullName>
    </submittedName>
</protein>
<dbReference type="Proteomes" id="UP000824072">
    <property type="component" value="Unassembled WGS sequence"/>
</dbReference>
<name>A0A9D1ID19_9FIRM</name>
<comment type="caution">
    <text evidence="1">The sequence shown here is derived from an EMBL/GenBank/DDBJ whole genome shotgun (WGS) entry which is preliminary data.</text>
</comment>
<reference evidence="1" key="1">
    <citation type="submission" date="2020-10" db="EMBL/GenBank/DDBJ databases">
        <authorList>
            <person name="Gilroy R."/>
        </authorList>
    </citation>
    <scope>NUCLEOTIDE SEQUENCE</scope>
    <source>
        <strain evidence="1">ChiHcec3-11533</strain>
    </source>
</reference>
<dbReference type="Gene3D" id="3.40.50.10860">
    <property type="entry name" value="Leucine Dehydrogenase, chain A, domain 1"/>
    <property type="match status" value="1"/>
</dbReference>
<dbReference type="Gene3D" id="3.40.50.720">
    <property type="entry name" value="NAD(P)-binding Rossmann-like Domain"/>
    <property type="match status" value="1"/>
</dbReference>
<evidence type="ECO:0000313" key="1">
    <source>
        <dbReference type="EMBL" id="HIU34381.1"/>
    </source>
</evidence>
<accession>A0A9D1ID19</accession>
<evidence type="ECO:0000313" key="2">
    <source>
        <dbReference type="Proteomes" id="UP000824072"/>
    </source>
</evidence>
<dbReference type="AlphaFoldDB" id="A0A9D1ID19"/>
<dbReference type="InterPro" id="IPR036291">
    <property type="entry name" value="NAD(P)-bd_dom_sf"/>
</dbReference>
<gene>
    <name evidence="1" type="ORF">IAB02_07440</name>
</gene>
<proteinExistence type="predicted"/>
<organism evidence="1 2">
    <name type="scientific">Candidatus Pullichristensenella excrementigallinarum</name>
    <dbReference type="NCBI Taxonomy" id="2840907"/>
    <lineage>
        <taxon>Bacteria</taxon>
        <taxon>Bacillati</taxon>
        <taxon>Bacillota</taxon>
        <taxon>Clostridia</taxon>
        <taxon>Candidatus Pullichristensenella</taxon>
    </lineage>
</organism>
<sequence length="299" mass="33634">MYFIGVTTTQSSIMRLFPIWAEALGLKDACIKGIDISIHAPEEDYRRTVEFIKNDPLSLGALVTTHKIDLYNACKDLFDYLDPYAEMFGELSSISKKDGKLCGHAKDPISSGLAMDAFIPQGHWQKYPEAEVCVLGAGGSALAISAYLAHEKHGEDIPARIHLNNRSAPRLAEAVCILQNLRVPMSFHLCPRPEMNDKIVEKLPEGSFVVNATGLGKDRPGSPLTDACRFPKNGLIWELNYRGTLEFMHQAERQKEEKNLWVEDGWTYFIHGWTQVISEVFHIDITGERLAMCDRLARR</sequence>
<dbReference type="SUPFAM" id="SSF51735">
    <property type="entry name" value="NAD(P)-binding Rossmann-fold domains"/>
    <property type="match status" value="1"/>
</dbReference>
<reference evidence="1" key="2">
    <citation type="journal article" date="2021" name="PeerJ">
        <title>Extensive microbial diversity within the chicken gut microbiome revealed by metagenomics and culture.</title>
        <authorList>
            <person name="Gilroy R."/>
            <person name="Ravi A."/>
            <person name="Getino M."/>
            <person name="Pursley I."/>
            <person name="Horton D.L."/>
            <person name="Alikhan N.F."/>
            <person name="Baker D."/>
            <person name="Gharbi K."/>
            <person name="Hall N."/>
            <person name="Watson M."/>
            <person name="Adriaenssens E.M."/>
            <person name="Foster-Nyarko E."/>
            <person name="Jarju S."/>
            <person name="Secka A."/>
            <person name="Antonio M."/>
            <person name="Oren A."/>
            <person name="Chaudhuri R.R."/>
            <person name="La Ragione R."/>
            <person name="Hildebrand F."/>
            <person name="Pallen M.J."/>
        </authorList>
    </citation>
    <scope>NUCLEOTIDE SEQUENCE</scope>
    <source>
        <strain evidence="1">ChiHcec3-11533</strain>
    </source>
</reference>
<dbReference type="EMBL" id="DVMU01000168">
    <property type="protein sequence ID" value="HIU34381.1"/>
    <property type="molecule type" value="Genomic_DNA"/>
</dbReference>